<keyword evidence="2" id="KW-0238">DNA-binding</keyword>
<dbReference type="PANTHER" id="PTHR33164">
    <property type="entry name" value="TRANSCRIPTIONAL REGULATOR, MARR FAMILY"/>
    <property type="match status" value="1"/>
</dbReference>
<keyword evidence="3" id="KW-1185">Reference proteome</keyword>
<evidence type="ECO:0000259" key="1">
    <source>
        <dbReference type="PROSITE" id="PS50995"/>
    </source>
</evidence>
<dbReference type="PANTHER" id="PTHR33164:SF43">
    <property type="entry name" value="HTH-TYPE TRANSCRIPTIONAL REPRESSOR YETL"/>
    <property type="match status" value="1"/>
</dbReference>
<dbReference type="GO" id="GO:0003700">
    <property type="term" value="F:DNA-binding transcription factor activity"/>
    <property type="evidence" value="ECO:0007669"/>
    <property type="project" value="InterPro"/>
</dbReference>
<organism evidence="2 3">
    <name type="scientific">Plantactinospora soyae</name>
    <dbReference type="NCBI Taxonomy" id="1544732"/>
    <lineage>
        <taxon>Bacteria</taxon>
        <taxon>Bacillati</taxon>
        <taxon>Actinomycetota</taxon>
        <taxon>Actinomycetes</taxon>
        <taxon>Micromonosporales</taxon>
        <taxon>Micromonosporaceae</taxon>
        <taxon>Plantactinospora</taxon>
    </lineage>
</organism>
<comment type="caution">
    <text evidence="2">The sequence shown here is derived from an EMBL/GenBank/DDBJ whole genome shotgun (WGS) entry which is preliminary data.</text>
</comment>
<protein>
    <submittedName>
        <fullName evidence="2">DNA-binding MarR family transcriptional regulator</fullName>
    </submittedName>
</protein>
<dbReference type="RefSeq" id="WP_192769001.1">
    <property type="nucleotide sequence ID" value="NZ_JADBEB010000001.1"/>
</dbReference>
<reference evidence="2" key="1">
    <citation type="submission" date="2020-10" db="EMBL/GenBank/DDBJ databases">
        <title>Sequencing the genomes of 1000 actinobacteria strains.</title>
        <authorList>
            <person name="Klenk H.-P."/>
        </authorList>
    </citation>
    <scope>NUCLEOTIDE SEQUENCE</scope>
    <source>
        <strain evidence="2">DSM 46832</strain>
    </source>
</reference>
<evidence type="ECO:0000313" key="2">
    <source>
        <dbReference type="EMBL" id="MBE1489540.1"/>
    </source>
</evidence>
<dbReference type="PROSITE" id="PS50995">
    <property type="entry name" value="HTH_MARR_2"/>
    <property type="match status" value="1"/>
</dbReference>
<dbReference type="InterPro" id="IPR036390">
    <property type="entry name" value="WH_DNA-bd_sf"/>
</dbReference>
<dbReference type="Proteomes" id="UP000649753">
    <property type="component" value="Unassembled WGS sequence"/>
</dbReference>
<dbReference type="AlphaFoldDB" id="A0A927QYS1"/>
<proteinExistence type="predicted"/>
<dbReference type="InterPro" id="IPR000835">
    <property type="entry name" value="HTH_MarR-typ"/>
</dbReference>
<evidence type="ECO:0000313" key="3">
    <source>
        <dbReference type="Proteomes" id="UP000649753"/>
    </source>
</evidence>
<dbReference type="SMART" id="SM00347">
    <property type="entry name" value="HTH_MARR"/>
    <property type="match status" value="1"/>
</dbReference>
<dbReference type="Pfam" id="PF12802">
    <property type="entry name" value="MarR_2"/>
    <property type="match status" value="1"/>
</dbReference>
<dbReference type="GO" id="GO:0006950">
    <property type="term" value="P:response to stress"/>
    <property type="evidence" value="ECO:0007669"/>
    <property type="project" value="TreeGrafter"/>
</dbReference>
<dbReference type="SUPFAM" id="SSF46785">
    <property type="entry name" value="Winged helix' DNA-binding domain"/>
    <property type="match status" value="1"/>
</dbReference>
<gene>
    <name evidence="2" type="ORF">H4W31_005178</name>
</gene>
<dbReference type="GO" id="GO:0003677">
    <property type="term" value="F:DNA binding"/>
    <property type="evidence" value="ECO:0007669"/>
    <property type="project" value="UniProtKB-KW"/>
</dbReference>
<dbReference type="InterPro" id="IPR039422">
    <property type="entry name" value="MarR/SlyA-like"/>
</dbReference>
<accession>A0A927QYS1</accession>
<feature type="domain" description="HTH marR-type" evidence="1">
    <location>
        <begin position="18"/>
        <end position="149"/>
    </location>
</feature>
<sequence>MVEATAGGETLATDMVITELLSFRLHRVVNAFERSAALLFRREFDVSLGEWRALALLGGGVASTTNRIARLAGIDPAQMSRIVTKLVDRGFVVRSSGPGNSSPISLTPAGRRTYRGLIAAARARNTAFLAALTETEIVHLNSALEKLATLAIAMERTGPDCEGGAAGDITR</sequence>
<name>A0A927QYS1_9ACTN</name>
<dbReference type="Gene3D" id="1.10.10.10">
    <property type="entry name" value="Winged helix-like DNA-binding domain superfamily/Winged helix DNA-binding domain"/>
    <property type="match status" value="1"/>
</dbReference>
<dbReference type="InterPro" id="IPR036388">
    <property type="entry name" value="WH-like_DNA-bd_sf"/>
</dbReference>
<dbReference type="EMBL" id="JADBEB010000001">
    <property type="protein sequence ID" value="MBE1489540.1"/>
    <property type="molecule type" value="Genomic_DNA"/>
</dbReference>